<feature type="region of interest" description="Disordered" evidence="1">
    <location>
        <begin position="371"/>
        <end position="399"/>
    </location>
</feature>
<dbReference type="Proteomes" id="UP000198341">
    <property type="component" value="Chromosome 1"/>
</dbReference>
<dbReference type="RefSeq" id="XP_007515165.1">
    <property type="nucleotide sequence ID" value="XM_007515103.1"/>
</dbReference>
<feature type="domain" description="Glutamine amidotransferase type-2" evidence="2">
    <location>
        <begin position="124"/>
        <end position="183"/>
    </location>
</feature>
<dbReference type="InterPro" id="IPR017932">
    <property type="entry name" value="GATase_2_dom"/>
</dbReference>
<evidence type="ECO:0000256" key="1">
    <source>
        <dbReference type="SAM" id="MobiDB-lite"/>
    </source>
</evidence>
<dbReference type="EMBL" id="FO082278">
    <property type="protein sequence ID" value="CCO14044.1"/>
    <property type="molecule type" value="Genomic_DNA"/>
</dbReference>
<dbReference type="KEGG" id="bpg:Bathy01g04350"/>
<proteinExistence type="predicted"/>
<feature type="compositionally biased region" description="Basic and acidic residues" evidence="1">
    <location>
        <begin position="306"/>
        <end position="337"/>
    </location>
</feature>
<dbReference type="GeneID" id="19018170"/>
<sequence>MNSRTGKFLCVIPPKTLSINHDTGEAHQQSEQHVREALEAIEFSNKSTSELNGGGIAIGVGPNVQAFTDNEIIVSFVGHLTNVDYLAWRLFSPEGRRGDDLEKRAHADPLEAAHTLVGGRCYEAELVCHVYKTFGTHCLPKLRGKFAFTCYDARTVRVFAARDASGEFPLKYGRGADGTVVVSNFEGASELLPEDTSGMEVSPPEFEDLPAGTYIYGHRSLIPRRFERTEETRTKEIEAAHDAVAAALKGIDLGKKAGRKSLDGEISGRPWMKANREQDSAGSSRRNSIDQQRPAPNLSAAAKPFDISKLDSLPEHDTPAPKEDDHKEGTEEEHRQAEAVAVKAAQAALKRVASGANMRGIVRMGSTHAMSLLDGTPQSPARRSSAALTDSPKMHRVPSRSGLISGMVKVASFEEFGNIGSLNDLRHAAKSPGKEEGEENLEDKRNASWVDLSMVVVSGNGGGDKEGEDDE</sequence>
<organism evidence="3 4">
    <name type="scientific">Bathycoccus prasinos</name>
    <dbReference type="NCBI Taxonomy" id="41875"/>
    <lineage>
        <taxon>Eukaryota</taxon>
        <taxon>Viridiplantae</taxon>
        <taxon>Chlorophyta</taxon>
        <taxon>Mamiellophyceae</taxon>
        <taxon>Mamiellales</taxon>
        <taxon>Bathycoccaceae</taxon>
        <taxon>Bathycoccus</taxon>
    </lineage>
</organism>
<feature type="compositionally biased region" description="Basic and acidic residues" evidence="1">
    <location>
        <begin position="424"/>
        <end position="435"/>
    </location>
</feature>
<feature type="compositionally biased region" description="Polar residues" evidence="1">
    <location>
        <begin position="376"/>
        <end position="388"/>
    </location>
</feature>
<dbReference type="eggNOG" id="ENOG502SVWP">
    <property type="taxonomic scope" value="Eukaryota"/>
</dbReference>
<name>K8E8Y5_9CHLO</name>
<dbReference type="Pfam" id="PF13537">
    <property type="entry name" value="GATase_7"/>
    <property type="match status" value="1"/>
</dbReference>
<gene>
    <name evidence="3" type="ORF">Bathy01g04350</name>
</gene>
<feature type="compositionally biased region" description="Polar residues" evidence="1">
    <location>
        <begin position="280"/>
        <end position="291"/>
    </location>
</feature>
<dbReference type="OrthoDB" id="2019121at2759"/>
<dbReference type="Gene3D" id="3.60.20.10">
    <property type="entry name" value="Glutamine Phosphoribosylpyrophosphate, subunit 1, domain 1"/>
    <property type="match status" value="1"/>
</dbReference>
<dbReference type="STRING" id="41875.K8E8Y5"/>
<feature type="region of interest" description="Disordered" evidence="1">
    <location>
        <begin position="424"/>
        <end position="446"/>
    </location>
</feature>
<accession>K8E8Y5</accession>
<evidence type="ECO:0000313" key="3">
    <source>
        <dbReference type="EMBL" id="CCO14044.1"/>
    </source>
</evidence>
<evidence type="ECO:0000313" key="4">
    <source>
        <dbReference type="Proteomes" id="UP000198341"/>
    </source>
</evidence>
<protein>
    <recommendedName>
        <fullName evidence="2">Glutamine amidotransferase type-2 domain-containing protein</fullName>
    </recommendedName>
</protein>
<dbReference type="InterPro" id="IPR029055">
    <property type="entry name" value="Ntn_hydrolases_N"/>
</dbReference>
<dbReference type="CDD" id="cd00352">
    <property type="entry name" value="Gn_AT_II"/>
    <property type="match status" value="1"/>
</dbReference>
<keyword evidence="4" id="KW-1185">Reference proteome</keyword>
<reference evidence="3 4" key="1">
    <citation type="submission" date="2011-10" db="EMBL/GenBank/DDBJ databases">
        <authorList>
            <person name="Genoscope - CEA"/>
        </authorList>
    </citation>
    <scope>NUCLEOTIDE SEQUENCE [LARGE SCALE GENOMIC DNA]</scope>
    <source>
        <strain evidence="3 4">RCC 1105</strain>
    </source>
</reference>
<dbReference type="SUPFAM" id="SSF56235">
    <property type="entry name" value="N-terminal nucleophile aminohydrolases (Ntn hydrolases)"/>
    <property type="match status" value="1"/>
</dbReference>
<evidence type="ECO:0000259" key="2">
    <source>
        <dbReference type="Pfam" id="PF13537"/>
    </source>
</evidence>
<feature type="region of interest" description="Disordered" evidence="1">
    <location>
        <begin position="258"/>
        <end position="340"/>
    </location>
</feature>
<dbReference type="AlphaFoldDB" id="K8E8Y5"/>